<dbReference type="Proteomes" id="UP001519887">
    <property type="component" value="Unassembled WGS sequence"/>
</dbReference>
<reference evidence="1 2" key="1">
    <citation type="submission" date="2021-07" db="EMBL/GenBank/DDBJ databases">
        <title>Paenibacillus radiodurans sp. nov., isolated from the southeastern edge of Tengger Desert.</title>
        <authorList>
            <person name="Zhang G."/>
        </authorList>
    </citation>
    <scope>NUCLEOTIDE SEQUENCE [LARGE SCALE GENOMIC DNA]</scope>
    <source>
        <strain evidence="1 2">CCM 7311</strain>
    </source>
</reference>
<evidence type="ECO:0000313" key="2">
    <source>
        <dbReference type="Proteomes" id="UP001519887"/>
    </source>
</evidence>
<dbReference type="EMBL" id="JAHZIK010000018">
    <property type="protein sequence ID" value="MBW7452792.1"/>
    <property type="molecule type" value="Genomic_DNA"/>
</dbReference>
<proteinExistence type="predicted"/>
<sequence length="136" mass="15422">MEQRPILVAASTEAGRKFVRLLLYKQQPVVALTNNRREEKLLRELGVNEIIRVNTTRSKAGAAPQFSIGRVYIFESSLPLSCQYLQLMANWSCQEITVITTVWHPEVIYKKLGAAYIVRTQSGDVGFLLSRLNDQP</sequence>
<dbReference type="RefSeq" id="WP_210044839.1">
    <property type="nucleotide sequence ID" value="NZ_JBHLVU010000029.1"/>
</dbReference>
<gene>
    <name evidence="1" type="ORF">K0U00_01885</name>
</gene>
<accession>A0ABS7BW16</accession>
<name>A0ABS7BW16_9BACL</name>
<organism evidence="1 2">
    <name type="scientific">Paenibacillus sepulcri</name>
    <dbReference type="NCBI Taxonomy" id="359917"/>
    <lineage>
        <taxon>Bacteria</taxon>
        <taxon>Bacillati</taxon>
        <taxon>Bacillota</taxon>
        <taxon>Bacilli</taxon>
        <taxon>Bacillales</taxon>
        <taxon>Paenibacillaceae</taxon>
        <taxon>Paenibacillus</taxon>
    </lineage>
</organism>
<keyword evidence="2" id="KW-1185">Reference proteome</keyword>
<evidence type="ECO:0000313" key="1">
    <source>
        <dbReference type="EMBL" id="MBW7452792.1"/>
    </source>
</evidence>
<protein>
    <recommendedName>
        <fullName evidence="3">RCK N-terminal domain-containing protein</fullName>
    </recommendedName>
</protein>
<comment type="caution">
    <text evidence="1">The sequence shown here is derived from an EMBL/GenBank/DDBJ whole genome shotgun (WGS) entry which is preliminary data.</text>
</comment>
<evidence type="ECO:0008006" key="3">
    <source>
        <dbReference type="Google" id="ProtNLM"/>
    </source>
</evidence>